<evidence type="ECO:0000313" key="1">
    <source>
        <dbReference type="EMBL" id="KOM57974.1"/>
    </source>
</evidence>
<accession>A0A0L9VTA6</accession>
<dbReference type="Proteomes" id="UP000053144">
    <property type="component" value="Chromosome 11"/>
</dbReference>
<gene>
    <name evidence="1" type="ORF">LR48_Vigan11g100700</name>
</gene>
<dbReference type="AlphaFoldDB" id="A0A0L9VTA6"/>
<dbReference type="OMA" id="DLMIMFG"/>
<dbReference type="Gramene" id="KOM57974">
    <property type="protein sequence ID" value="KOM57974"/>
    <property type="gene ID" value="LR48_Vigan11g100700"/>
</dbReference>
<organism evidence="1 2">
    <name type="scientific">Phaseolus angularis</name>
    <name type="common">Azuki bean</name>
    <name type="synonym">Vigna angularis</name>
    <dbReference type="NCBI Taxonomy" id="3914"/>
    <lineage>
        <taxon>Eukaryota</taxon>
        <taxon>Viridiplantae</taxon>
        <taxon>Streptophyta</taxon>
        <taxon>Embryophyta</taxon>
        <taxon>Tracheophyta</taxon>
        <taxon>Spermatophyta</taxon>
        <taxon>Magnoliopsida</taxon>
        <taxon>eudicotyledons</taxon>
        <taxon>Gunneridae</taxon>
        <taxon>Pentapetalae</taxon>
        <taxon>rosids</taxon>
        <taxon>fabids</taxon>
        <taxon>Fabales</taxon>
        <taxon>Fabaceae</taxon>
        <taxon>Papilionoideae</taxon>
        <taxon>50 kb inversion clade</taxon>
        <taxon>NPAAA clade</taxon>
        <taxon>indigoferoid/millettioid clade</taxon>
        <taxon>Phaseoleae</taxon>
        <taxon>Vigna</taxon>
    </lineage>
</organism>
<evidence type="ECO:0000313" key="2">
    <source>
        <dbReference type="Proteomes" id="UP000053144"/>
    </source>
</evidence>
<protein>
    <submittedName>
        <fullName evidence="1">Uncharacterized protein</fullName>
    </submittedName>
</protein>
<name>A0A0L9VTA6_PHAAN</name>
<sequence>MVYCSFLKHPQQHQNNKLLLVGGLKMEERLLHYLLVWLLCPRGFNHAQCSEFDLMIMFGILQSIPINWPHLIQSIMFKAKRLDFAPLPYPLLVSRICEYKGVDISNERVERVLPNHKIGDNSLRKMGFIKQGNVYIYADDVDAPADEDEEDIPMPDPTHVAGPSQVQEEFSMASLFRQMSKMARLQNARHEEICTHLKNIDERISDLEKHFQDSDDF</sequence>
<reference evidence="2" key="1">
    <citation type="journal article" date="2015" name="Proc. Natl. Acad. Sci. U.S.A.">
        <title>Genome sequencing of adzuki bean (Vigna angularis) provides insight into high starch and low fat accumulation and domestication.</title>
        <authorList>
            <person name="Yang K."/>
            <person name="Tian Z."/>
            <person name="Chen C."/>
            <person name="Luo L."/>
            <person name="Zhao B."/>
            <person name="Wang Z."/>
            <person name="Yu L."/>
            <person name="Li Y."/>
            <person name="Sun Y."/>
            <person name="Li W."/>
            <person name="Chen Y."/>
            <person name="Li Y."/>
            <person name="Zhang Y."/>
            <person name="Ai D."/>
            <person name="Zhao J."/>
            <person name="Shang C."/>
            <person name="Ma Y."/>
            <person name="Wu B."/>
            <person name="Wang M."/>
            <person name="Gao L."/>
            <person name="Sun D."/>
            <person name="Zhang P."/>
            <person name="Guo F."/>
            <person name="Wang W."/>
            <person name="Li Y."/>
            <person name="Wang J."/>
            <person name="Varshney R.K."/>
            <person name="Wang J."/>
            <person name="Ling H.Q."/>
            <person name="Wan P."/>
        </authorList>
    </citation>
    <scope>NUCLEOTIDE SEQUENCE</scope>
    <source>
        <strain evidence="2">cv. Jingnong 6</strain>
    </source>
</reference>
<proteinExistence type="predicted"/>
<dbReference type="EMBL" id="CM003381">
    <property type="protein sequence ID" value="KOM57974.1"/>
    <property type="molecule type" value="Genomic_DNA"/>
</dbReference>